<dbReference type="EMBL" id="JAEFCI010003546">
    <property type="protein sequence ID" value="KAG5461505.1"/>
    <property type="molecule type" value="Genomic_DNA"/>
</dbReference>
<dbReference type="Proteomes" id="UP000673691">
    <property type="component" value="Unassembled WGS sequence"/>
</dbReference>
<protein>
    <submittedName>
        <fullName evidence="2">Uncharacterized protein</fullName>
    </submittedName>
</protein>
<proteinExistence type="predicted"/>
<dbReference type="AlphaFoldDB" id="A0A8H7ZY32"/>
<comment type="caution">
    <text evidence="2">The sequence shown here is derived from an EMBL/GenBank/DDBJ whole genome shotgun (WGS) entry which is preliminary data.</text>
</comment>
<evidence type="ECO:0000256" key="1">
    <source>
        <dbReference type="SAM" id="MobiDB-lite"/>
    </source>
</evidence>
<gene>
    <name evidence="2" type="ORF">BJ554DRAFT_6288</name>
</gene>
<organism evidence="2 3">
    <name type="scientific">Olpidium bornovanus</name>
    <dbReference type="NCBI Taxonomy" id="278681"/>
    <lineage>
        <taxon>Eukaryota</taxon>
        <taxon>Fungi</taxon>
        <taxon>Fungi incertae sedis</taxon>
        <taxon>Olpidiomycota</taxon>
        <taxon>Olpidiomycotina</taxon>
        <taxon>Olpidiomycetes</taxon>
        <taxon>Olpidiales</taxon>
        <taxon>Olpidiaceae</taxon>
        <taxon>Olpidium</taxon>
    </lineage>
</organism>
<reference evidence="2 3" key="1">
    <citation type="journal article" name="Sci. Rep.">
        <title>Genome-scale phylogenetic analyses confirm Olpidium as the closest living zoosporic fungus to the non-flagellated, terrestrial fungi.</title>
        <authorList>
            <person name="Chang Y."/>
            <person name="Rochon D."/>
            <person name="Sekimoto S."/>
            <person name="Wang Y."/>
            <person name="Chovatia M."/>
            <person name="Sandor L."/>
            <person name="Salamov A."/>
            <person name="Grigoriev I.V."/>
            <person name="Stajich J.E."/>
            <person name="Spatafora J.W."/>
        </authorList>
    </citation>
    <scope>NUCLEOTIDE SEQUENCE [LARGE SCALE GENOMIC DNA]</scope>
    <source>
        <strain evidence="2">S191</strain>
    </source>
</reference>
<name>A0A8H7ZY32_9FUNG</name>
<evidence type="ECO:0000313" key="2">
    <source>
        <dbReference type="EMBL" id="KAG5461505.1"/>
    </source>
</evidence>
<keyword evidence="3" id="KW-1185">Reference proteome</keyword>
<sequence length="257" mass="28870">MDTVLADPRRPPARVADPASGQERPVLGARHGRRPLVPDLPGVRQPPEVDVDRALGGYVQRVLRRRKRKIRREEIISIPPANPKAKIKKKIKKRKGRLVRIARATWPGRAFSGKNSGNQLNIPGECVLGSVPKWDEKTKPFLDRRKQNFQKGGVGKGETTGPNVLETEIAQRFRVKKNGERTYSTSRLGRAQIQNTRPGREASRRGPRRTLRCLSDIAIGTSRREELYLEEVGPRPRPSLGGGRPNTSGARRRGQRF</sequence>
<feature type="region of interest" description="Disordered" evidence="1">
    <location>
        <begin position="231"/>
        <end position="257"/>
    </location>
</feature>
<evidence type="ECO:0000313" key="3">
    <source>
        <dbReference type="Proteomes" id="UP000673691"/>
    </source>
</evidence>
<accession>A0A8H7ZY32</accession>
<feature type="region of interest" description="Disordered" evidence="1">
    <location>
        <begin position="1"/>
        <end position="45"/>
    </location>
</feature>